<dbReference type="InterPro" id="IPR015424">
    <property type="entry name" value="PyrdxlP-dep_Trfase"/>
</dbReference>
<dbReference type="GO" id="GO:0030170">
    <property type="term" value="F:pyridoxal phosphate binding"/>
    <property type="evidence" value="ECO:0007669"/>
    <property type="project" value="TreeGrafter"/>
</dbReference>
<name>A0A6J6LX17_9ZZZZ</name>
<evidence type="ECO:0000313" key="1">
    <source>
        <dbReference type="EMBL" id="CAB4666450.1"/>
    </source>
</evidence>
<proteinExistence type="predicted"/>
<dbReference type="PANTHER" id="PTHR30244">
    <property type="entry name" value="TRANSAMINASE"/>
    <property type="match status" value="1"/>
</dbReference>
<dbReference type="SUPFAM" id="SSF53383">
    <property type="entry name" value="PLP-dependent transferases"/>
    <property type="match status" value="1"/>
</dbReference>
<organism evidence="1">
    <name type="scientific">freshwater metagenome</name>
    <dbReference type="NCBI Taxonomy" id="449393"/>
    <lineage>
        <taxon>unclassified sequences</taxon>
        <taxon>metagenomes</taxon>
        <taxon>ecological metagenomes</taxon>
    </lineage>
</organism>
<accession>A0A6J6LX17</accession>
<dbReference type="InterPro" id="IPR015421">
    <property type="entry name" value="PyrdxlP-dep_Trfase_major"/>
</dbReference>
<dbReference type="Pfam" id="PF01041">
    <property type="entry name" value="DegT_DnrJ_EryC1"/>
    <property type="match status" value="1"/>
</dbReference>
<gene>
    <name evidence="1" type="ORF">UFOPK2292_00580</name>
</gene>
<dbReference type="GO" id="GO:0008483">
    <property type="term" value="F:transaminase activity"/>
    <property type="evidence" value="ECO:0007669"/>
    <property type="project" value="TreeGrafter"/>
</dbReference>
<dbReference type="PANTHER" id="PTHR30244:SF34">
    <property type="entry name" value="DTDP-4-AMINO-4,6-DIDEOXYGALACTOSE TRANSAMINASE"/>
    <property type="match status" value="1"/>
</dbReference>
<dbReference type="AlphaFoldDB" id="A0A6J6LX17"/>
<dbReference type="Gene3D" id="3.40.640.10">
    <property type="entry name" value="Type I PLP-dependent aspartate aminotransferase-like (Major domain)"/>
    <property type="match status" value="1"/>
</dbReference>
<protein>
    <submittedName>
        <fullName evidence="1">Unannotated protein</fullName>
    </submittedName>
</protein>
<reference evidence="1" key="1">
    <citation type="submission" date="2020-05" db="EMBL/GenBank/DDBJ databases">
        <authorList>
            <person name="Chiriac C."/>
            <person name="Salcher M."/>
            <person name="Ghai R."/>
            <person name="Kavagutti S V."/>
        </authorList>
    </citation>
    <scope>NUCLEOTIDE SEQUENCE</scope>
</reference>
<dbReference type="GO" id="GO:0000271">
    <property type="term" value="P:polysaccharide biosynthetic process"/>
    <property type="evidence" value="ECO:0007669"/>
    <property type="project" value="TreeGrafter"/>
</dbReference>
<sequence length="331" mass="37429">MKLPHLNELTTAYRYYAYGRQALVEALRLANVLPGDEVLVPALICKDVLSSIHTVGAKPVFYQVDKTLAPVLLPNSSLIKAVIAVNYFGFAQDLELFFDYCRKFSVKLIEDNAHGYLSANIDGVLLGNRAPLGITSIRKTMRIPDGARLHVSDKQLSELLPDQLQLNEKPLGTRYLLQQRFSKVERLTRLPLLRWARSIVRLRRFLLTGEFITTSTTLAETEVVVPVGPRESSMKEIQKLDEQAEVKRRTELYDRVSSALDKSKISPVHGHLPENCTPYGFPFFGDTEAAKDVQRLVNRFGVEVIRWPDLPEAVVADAPDHYSNIWLVNFL</sequence>
<dbReference type="EMBL" id="CAEZWU010000067">
    <property type="protein sequence ID" value="CAB4666450.1"/>
    <property type="molecule type" value="Genomic_DNA"/>
</dbReference>
<dbReference type="InterPro" id="IPR000653">
    <property type="entry name" value="DegT/StrS_aminotransferase"/>
</dbReference>